<protein>
    <submittedName>
        <fullName evidence="2">Uncharacterized protein</fullName>
    </submittedName>
</protein>
<feature type="region of interest" description="Disordered" evidence="1">
    <location>
        <begin position="41"/>
        <end position="73"/>
    </location>
</feature>
<evidence type="ECO:0000313" key="3">
    <source>
        <dbReference type="Proteomes" id="UP000290439"/>
    </source>
</evidence>
<accession>A0A2L2JQA6</accession>
<organism evidence="2 3">
    <name type="scientific">Nocardia cyriacigeorgica</name>
    <dbReference type="NCBI Taxonomy" id="135487"/>
    <lineage>
        <taxon>Bacteria</taxon>
        <taxon>Bacillati</taxon>
        <taxon>Actinomycetota</taxon>
        <taxon>Actinomycetes</taxon>
        <taxon>Mycobacteriales</taxon>
        <taxon>Nocardiaceae</taxon>
        <taxon>Nocardia</taxon>
    </lineage>
</organism>
<dbReference type="GeneID" id="57069116"/>
<dbReference type="AlphaFoldDB" id="A0A2L2JQA6"/>
<dbReference type="EMBL" id="LR215973">
    <property type="protein sequence ID" value="VFA99933.1"/>
    <property type="molecule type" value="Genomic_DNA"/>
</dbReference>
<proteinExistence type="predicted"/>
<dbReference type="OrthoDB" id="4555474at2"/>
<feature type="compositionally biased region" description="Acidic residues" evidence="1">
    <location>
        <begin position="60"/>
        <end position="73"/>
    </location>
</feature>
<evidence type="ECO:0000313" key="2">
    <source>
        <dbReference type="EMBL" id="VFA99933.1"/>
    </source>
</evidence>
<dbReference type="RefSeq" id="WP_051016825.1">
    <property type="nucleotide sequence ID" value="NZ_CAWPGX010000103.1"/>
</dbReference>
<dbReference type="Proteomes" id="UP000290439">
    <property type="component" value="Chromosome"/>
</dbReference>
<name>A0A2L2JQA6_9NOCA</name>
<evidence type="ECO:0000256" key="1">
    <source>
        <dbReference type="SAM" id="MobiDB-lite"/>
    </source>
</evidence>
<gene>
    <name evidence="2" type="ORF">NCTC10797_03725</name>
</gene>
<reference evidence="2 3" key="1">
    <citation type="submission" date="2019-02" db="EMBL/GenBank/DDBJ databases">
        <authorList>
            <consortium name="Pathogen Informatics"/>
        </authorList>
    </citation>
    <scope>NUCLEOTIDE SEQUENCE [LARGE SCALE GENOMIC DNA]</scope>
    <source>
        <strain evidence="2 3">3012STDY6756504</strain>
    </source>
</reference>
<sequence length="73" mass="7937">MTPNTPDPVPAADPADLAEQSVEIAPEDEDTGLDTAELRTRDNWEANPADVVEQSIPVPMDDEYEDEETEAPA</sequence>